<accession>V8NJP3</accession>
<reference evidence="2 3" key="1">
    <citation type="journal article" date="2013" name="Proc. Natl. Acad. Sci. U.S.A.">
        <title>The king cobra genome reveals dynamic gene evolution and adaptation in the snake venom system.</title>
        <authorList>
            <person name="Vonk F.J."/>
            <person name="Casewell N.R."/>
            <person name="Henkel C.V."/>
            <person name="Heimberg A.M."/>
            <person name="Jansen H.J."/>
            <person name="McCleary R.J."/>
            <person name="Kerkkamp H.M."/>
            <person name="Vos R.A."/>
            <person name="Guerreiro I."/>
            <person name="Calvete J.J."/>
            <person name="Wuster W."/>
            <person name="Woods A.E."/>
            <person name="Logan J.M."/>
            <person name="Harrison R.A."/>
            <person name="Castoe T.A."/>
            <person name="de Koning A.P."/>
            <person name="Pollock D.D."/>
            <person name="Yandell M."/>
            <person name="Calderon D."/>
            <person name="Renjifo C."/>
            <person name="Currier R.B."/>
            <person name="Salgado D."/>
            <person name="Pla D."/>
            <person name="Sanz L."/>
            <person name="Hyder A.S."/>
            <person name="Ribeiro J.M."/>
            <person name="Arntzen J.W."/>
            <person name="van den Thillart G.E."/>
            <person name="Boetzer M."/>
            <person name="Pirovano W."/>
            <person name="Dirks R.P."/>
            <person name="Spaink H.P."/>
            <person name="Duboule D."/>
            <person name="McGlinn E."/>
            <person name="Kini R.M."/>
            <person name="Richardson M.K."/>
        </authorList>
    </citation>
    <scope>NUCLEOTIDE SEQUENCE</scope>
    <source>
        <tissue evidence="2">Blood</tissue>
    </source>
</reference>
<evidence type="ECO:0000313" key="3">
    <source>
        <dbReference type="Proteomes" id="UP000018936"/>
    </source>
</evidence>
<dbReference type="EMBL" id="AZIM01003602">
    <property type="protein sequence ID" value="ETE61878.1"/>
    <property type="molecule type" value="Genomic_DNA"/>
</dbReference>
<keyword evidence="3" id="KW-1185">Reference proteome</keyword>
<dbReference type="Proteomes" id="UP000018936">
    <property type="component" value="Unassembled WGS sequence"/>
</dbReference>
<comment type="caution">
    <text evidence="2">The sequence shown here is derived from an EMBL/GenBank/DDBJ whole genome shotgun (WGS) entry which is preliminary data.</text>
</comment>
<feature type="region of interest" description="Disordered" evidence="1">
    <location>
        <begin position="16"/>
        <end position="72"/>
    </location>
</feature>
<organism evidence="2 3">
    <name type="scientific">Ophiophagus hannah</name>
    <name type="common">King cobra</name>
    <name type="synonym">Naja hannah</name>
    <dbReference type="NCBI Taxonomy" id="8665"/>
    <lineage>
        <taxon>Eukaryota</taxon>
        <taxon>Metazoa</taxon>
        <taxon>Chordata</taxon>
        <taxon>Craniata</taxon>
        <taxon>Vertebrata</taxon>
        <taxon>Euteleostomi</taxon>
        <taxon>Lepidosauria</taxon>
        <taxon>Squamata</taxon>
        <taxon>Bifurcata</taxon>
        <taxon>Unidentata</taxon>
        <taxon>Episquamata</taxon>
        <taxon>Toxicofera</taxon>
        <taxon>Serpentes</taxon>
        <taxon>Colubroidea</taxon>
        <taxon>Elapidae</taxon>
        <taxon>Elapinae</taxon>
        <taxon>Ophiophagus</taxon>
    </lineage>
</organism>
<proteinExistence type="predicted"/>
<protein>
    <submittedName>
        <fullName evidence="2">Cyclic nucleotide-gated cation channel beta-1</fullName>
    </submittedName>
</protein>
<sequence length="119" mass="13454">MVVHVLVITQSIGIVKGRKEGRREGRREGRKERRKEGKGSEEEREEGGREGREERKEGGREGGKKEGRRKFYKQGISMDHLRDLYPFSLPENYEDPALLQSIGLGLGLSSEDLSTLSAI</sequence>
<evidence type="ECO:0000256" key="1">
    <source>
        <dbReference type="SAM" id="MobiDB-lite"/>
    </source>
</evidence>
<gene>
    <name evidence="2" type="primary">CNGB1</name>
    <name evidence="2" type="ORF">L345_12368</name>
</gene>
<name>V8NJP3_OPHHA</name>
<feature type="non-terminal residue" evidence="2">
    <location>
        <position position="1"/>
    </location>
</feature>
<evidence type="ECO:0000313" key="2">
    <source>
        <dbReference type="EMBL" id="ETE61878.1"/>
    </source>
</evidence>
<feature type="compositionally biased region" description="Basic and acidic residues" evidence="1">
    <location>
        <begin position="17"/>
        <end position="65"/>
    </location>
</feature>
<dbReference type="AlphaFoldDB" id="V8NJP3"/>